<dbReference type="Pfam" id="PF07549">
    <property type="entry name" value="Sec_GG"/>
    <property type="match status" value="1"/>
</dbReference>
<feature type="transmembrane region" description="Helical" evidence="9">
    <location>
        <begin position="557"/>
        <end position="575"/>
    </location>
</feature>
<dbReference type="HAMAP" id="MF_01463_B">
    <property type="entry name" value="SecD_B"/>
    <property type="match status" value="1"/>
</dbReference>
<dbReference type="AlphaFoldDB" id="A0A4R1KTY1"/>
<dbReference type="PRINTS" id="PR01755">
    <property type="entry name" value="SECFTRNLCASE"/>
</dbReference>
<dbReference type="PANTHER" id="PTHR30081">
    <property type="entry name" value="PROTEIN-EXPORT MEMBRANE PROTEIN SEC"/>
    <property type="match status" value="1"/>
</dbReference>
<keyword evidence="16" id="KW-1185">Reference proteome</keyword>
<dbReference type="NCBIfam" id="TIGR00966">
    <property type="entry name" value="transloc_SecF"/>
    <property type="match status" value="1"/>
</dbReference>
<dbReference type="InterPro" id="IPR005791">
    <property type="entry name" value="SecD"/>
</dbReference>
<dbReference type="InterPro" id="IPR022813">
    <property type="entry name" value="SecD/SecF_arch_bac"/>
</dbReference>
<comment type="subcellular location">
    <subcellularLocation>
        <location evidence="1 9">Cell membrane</location>
        <topology evidence="1 9">Multi-pass membrane protein</topology>
    </subcellularLocation>
</comment>
<evidence type="ECO:0000313" key="15">
    <source>
        <dbReference type="EMBL" id="TCK68648.1"/>
    </source>
</evidence>
<feature type="transmembrane region" description="Helical" evidence="9">
    <location>
        <begin position="934"/>
        <end position="952"/>
    </location>
</feature>
<dbReference type="FunFam" id="1.20.1640.10:FF:000004">
    <property type="entry name" value="Protein translocase subunit SecD"/>
    <property type="match status" value="1"/>
</dbReference>
<feature type="transmembrane region" description="Helical" evidence="9">
    <location>
        <begin position="627"/>
        <end position="651"/>
    </location>
</feature>
<dbReference type="InterPro" id="IPR054384">
    <property type="entry name" value="SecDF_P1_head"/>
</dbReference>
<feature type="domain" description="Protein translocase subunit SecDF P1" evidence="13">
    <location>
        <begin position="190"/>
        <end position="246"/>
    </location>
</feature>
<keyword evidence="4 9" id="KW-0812">Transmembrane</keyword>
<feature type="region of interest" description="Disordered" evidence="11">
    <location>
        <begin position="269"/>
        <end position="292"/>
    </location>
</feature>
<dbReference type="GO" id="GO:0043952">
    <property type="term" value="P:protein transport by the Sec complex"/>
    <property type="evidence" value="ECO:0007669"/>
    <property type="project" value="UniProtKB-UniRule"/>
</dbReference>
<comment type="caution">
    <text evidence="9">Lacks conserved residue(s) required for the propagation of feature annotation.</text>
</comment>
<comment type="similarity">
    <text evidence="9">Belongs to the SecD/SecF family. SecD subfamily.</text>
</comment>
<dbReference type="GO" id="GO:0065002">
    <property type="term" value="P:intracellular protein transmembrane transport"/>
    <property type="evidence" value="ECO:0007669"/>
    <property type="project" value="UniProtKB-UniRule"/>
</dbReference>
<feature type="transmembrane region" description="Helical" evidence="9">
    <location>
        <begin position="958"/>
        <end position="977"/>
    </location>
</feature>
<feature type="transmembrane region" description="Helical" evidence="9">
    <location>
        <begin position="596"/>
        <end position="621"/>
    </location>
</feature>
<feature type="transmembrane region" description="Helical" evidence="9">
    <location>
        <begin position="848"/>
        <end position="871"/>
    </location>
</feature>
<feature type="compositionally biased region" description="Acidic residues" evidence="11">
    <location>
        <begin position="277"/>
        <end position="289"/>
    </location>
</feature>
<dbReference type="Pfam" id="PF22599">
    <property type="entry name" value="SecDF_P1_head"/>
    <property type="match status" value="1"/>
</dbReference>
<evidence type="ECO:0000256" key="1">
    <source>
        <dbReference type="ARBA" id="ARBA00004651"/>
    </source>
</evidence>
<dbReference type="InterPro" id="IPR022646">
    <property type="entry name" value="SecD/SecF_CS"/>
</dbReference>
<feature type="transmembrane region" description="Helical" evidence="9">
    <location>
        <begin position="823"/>
        <end position="841"/>
    </location>
</feature>
<evidence type="ECO:0000256" key="2">
    <source>
        <dbReference type="ARBA" id="ARBA00022448"/>
    </source>
</evidence>
<dbReference type="InterPro" id="IPR048634">
    <property type="entry name" value="SecD_SecF_C"/>
</dbReference>
<comment type="subunit">
    <text evidence="9">Forms a complex with SecF. Part of the essential Sec protein translocation apparatus which comprises SecA, SecYEG and auxiliary proteins SecDF. Other proteins may also be involved.</text>
</comment>
<dbReference type="HAMAP" id="MF_01464_B">
    <property type="entry name" value="SecF_B"/>
    <property type="match status" value="1"/>
</dbReference>
<evidence type="ECO:0000256" key="5">
    <source>
        <dbReference type="ARBA" id="ARBA00022927"/>
    </source>
</evidence>
<feature type="domain" description="SecDF P1 head subdomain" evidence="14">
    <location>
        <begin position="383"/>
        <end position="482"/>
    </location>
</feature>
<evidence type="ECO:0000256" key="3">
    <source>
        <dbReference type="ARBA" id="ARBA00022475"/>
    </source>
</evidence>
<name>A0A4R1KTY1_9FLAO</name>
<evidence type="ECO:0000256" key="6">
    <source>
        <dbReference type="ARBA" id="ARBA00022989"/>
    </source>
</evidence>
<reference evidence="15 16" key="1">
    <citation type="journal article" date="2015" name="Stand. Genomic Sci.">
        <title>Genomic Encyclopedia of Bacterial and Archaeal Type Strains, Phase III: the genomes of soil and plant-associated and newly described type strains.</title>
        <authorList>
            <person name="Whitman W.B."/>
            <person name="Woyke T."/>
            <person name="Klenk H.P."/>
            <person name="Zhou Y."/>
            <person name="Lilburn T.G."/>
            <person name="Beck B.J."/>
            <person name="De Vos P."/>
            <person name="Vandamme P."/>
            <person name="Eisen J.A."/>
            <person name="Garrity G."/>
            <person name="Hugenholtz P."/>
            <person name="Kyrpides N.C."/>
        </authorList>
    </citation>
    <scope>NUCLEOTIDE SEQUENCE [LARGE SCALE GENOMIC DNA]</scope>
    <source>
        <strain evidence="15 16">CECT 8445</strain>
    </source>
</reference>
<evidence type="ECO:0000259" key="14">
    <source>
        <dbReference type="Pfam" id="PF22599"/>
    </source>
</evidence>
<dbReference type="Gene3D" id="3.30.1360.200">
    <property type="match status" value="1"/>
</dbReference>
<evidence type="ECO:0000256" key="11">
    <source>
        <dbReference type="SAM" id="MobiDB-lite"/>
    </source>
</evidence>
<keyword evidence="5 9" id="KW-0653">Protein transport</keyword>
<comment type="function">
    <text evidence="9">Part of the Sec protein translocase complex. Interacts with the SecYEG preprotein conducting channel. SecDF uses the proton motive force (PMF) to complete protein translocation after the ATP-dependent function of SecA.</text>
</comment>
<evidence type="ECO:0000256" key="8">
    <source>
        <dbReference type="ARBA" id="ARBA00023136"/>
    </source>
</evidence>
<evidence type="ECO:0000256" key="9">
    <source>
        <dbReference type="HAMAP-Rule" id="MF_01463"/>
    </source>
</evidence>
<evidence type="ECO:0000256" key="7">
    <source>
        <dbReference type="ARBA" id="ARBA00023010"/>
    </source>
</evidence>
<evidence type="ECO:0000313" key="16">
    <source>
        <dbReference type="Proteomes" id="UP000295714"/>
    </source>
</evidence>
<dbReference type="RefSeq" id="WP_132702584.1">
    <property type="nucleotide sequence ID" value="NZ_SMGI01000001.1"/>
</dbReference>
<sequence length="1006" mass="110118">MQNKGLVKLFALLFGLVSIYQLSFTFKANEIEKEAKQFAQSKFTDNNDINAAELRYLDSLNNKDVYNFLGVKQFTYSDVKDNAMNLGLDLKGGINAIIQISVKDILKGLANNSKDPIFNQALEKAEELQKDSQDSYLESFYAAFDEIKGETKLASPDIFANRLLEGEVDFSNSDDEVKAVLNRKVDESIESAFEVLRNRIDGFGVTSPNIQRLGNSGRILIELPGARDKQRVVDIITKTAQLQFWETYQTQDLAGYLFQVNQRLVEAQKANDNTSETTEESDEATEEVDTTSSVIDDLTGQIESDSTSVQENLNPLGIQSLGQGGPVIGVFLAKDKDEVLKKLNANRDLLPAEQRYARFAWGKPADKDSEYVDLYALKSNRDDEPELSGAVITDARQDYDQLNRPAVSMQMNAKGAKVWEAMTKVAYETRGNIAIVLDNIVYSAPGVSTGPISGGNSQISGSFTLEEATDLANVLRAGKLPASAEIVQADEVGPSLGQEAIDSGIISFGLALLFVLLWMIFYYGKAGGFADVALLFNILLIFGVLSGLGAVLTLPGIAGIVLTIGISVDANVLIFERIREELAKGKDQKLSIKDGFANALSSILDANITTGLTALILFVFGTGPIKGFATTLIIGILTSLFTAIFITRLLIDWYVGRGGKLDFSTALTKGFLQNVNVNFLGKRKIAYVISGILITAGVASLFTNKLDQGIDFVGGRTYQVRFAQAVSTEEVAKTLNDPAVFGSAEVKTIGSDNQLKISTKYLVEDNSVEADEKVQSKLYEALRTYLPDGITYQEFLDGSGDEKIGKMLSSKVSPTIADDIKKSSFWAILGSLVVVFLYILIRFKRWQFSLGAVAAVFHDVLIVLGIFSLTWKFMPFSMEIDQAFIAAILTVIGYSLNDTVVVFDRIREYLNEHTTWEFGRTINASLNSTLSRTLNTSLTTLVVLLAMFFLGADSLKGFLFALIVGVLVGTYSSLFIATPVMYDTAKKGDAAESLKKKVKVEDEEEA</sequence>
<dbReference type="EMBL" id="SMGI01000001">
    <property type="protein sequence ID" value="TCK68648.1"/>
    <property type="molecule type" value="Genomic_DNA"/>
</dbReference>
<feature type="transmembrane region" description="Helical" evidence="9">
    <location>
        <begin position="532"/>
        <end position="551"/>
    </location>
</feature>
<dbReference type="InterPro" id="IPR005665">
    <property type="entry name" value="SecF_bac"/>
</dbReference>
<evidence type="ECO:0000256" key="10">
    <source>
        <dbReference type="HAMAP-Rule" id="MF_01464"/>
    </source>
</evidence>
<dbReference type="GO" id="GO:0005886">
    <property type="term" value="C:plasma membrane"/>
    <property type="evidence" value="ECO:0007669"/>
    <property type="project" value="UniProtKB-SubCell"/>
</dbReference>
<dbReference type="Pfam" id="PF21760">
    <property type="entry name" value="SecD_1st"/>
    <property type="match status" value="1"/>
</dbReference>
<feature type="transmembrane region" description="Helical" evidence="9">
    <location>
        <begin position="883"/>
        <end position="903"/>
    </location>
</feature>
<dbReference type="GO" id="GO:0015450">
    <property type="term" value="F:protein-transporting ATPase activity"/>
    <property type="evidence" value="ECO:0007669"/>
    <property type="project" value="InterPro"/>
</dbReference>
<keyword evidence="7 9" id="KW-0811">Translocation</keyword>
<dbReference type="GO" id="GO:0006605">
    <property type="term" value="P:protein targeting"/>
    <property type="evidence" value="ECO:0007669"/>
    <property type="project" value="UniProtKB-UniRule"/>
</dbReference>
<evidence type="ECO:0000259" key="12">
    <source>
        <dbReference type="Pfam" id="PF02355"/>
    </source>
</evidence>
<dbReference type="PANTHER" id="PTHR30081:SF1">
    <property type="entry name" value="PROTEIN TRANSLOCASE SUBUNIT SECD"/>
    <property type="match status" value="1"/>
</dbReference>
<dbReference type="Proteomes" id="UP000295714">
    <property type="component" value="Unassembled WGS sequence"/>
</dbReference>
<organism evidence="15 16">
    <name type="scientific">Winogradskyella wandonensis</name>
    <dbReference type="NCBI Taxonomy" id="1442586"/>
    <lineage>
        <taxon>Bacteria</taxon>
        <taxon>Pseudomonadati</taxon>
        <taxon>Bacteroidota</taxon>
        <taxon>Flavobacteriia</taxon>
        <taxon>Flavobacteriales</taxon>
        <taxon>Flavobacteriaceae</taxon>
        <taxon>Winogradskyella</taxon>
    </lineage>
</organism>
<dbReference type="Gene3D" id="1.20.1640.10">
    <property type="entry name" value="Multidrug efflux transporter AcrB transmembrane domain"/>
    <property type="match status" value="2"/>
</dbReference>
<feature type="transmembrane region" description="Helical" evidence="9">
    <location>
        <begin position="685"/>
        <end position="703"/>
    </location>
</feature>
<keyword evidence="2 9" id="KW-0813">Transport</keyword>
<keyword evidence="8 9" id="KW-0472">Membrane</keyword>
<comment type="similarity">
    <text evidence="10">Belongs to the SecD/SecF family. SecF subfamily.</text>
</comment>
<keyword evidence="6 9" id="KW-1133">Transmembrane helix</keyword>
<comment type="caution">
    <text evidence="15">The sequence shown here is derived from an EMBL/GenBank/DDBJ whole genome shotgun (WGS) entry which is preliminary data.</text>
</comment>
<dbReference type="NCBIfam" id="TIGR01129">
    <property type="entry name" value="secD"/>
    <property type="match status" value="1"/>
</dbReference>
<comment type="subunit">
    <text evidence="10">Forms a complex with SecD. Part of the essential Sec protein translocation apparatus which comprises SecA, SecYEG and auxiliary proteins SecDF. Other proteins may also be involved.</text>
</comment>
<accession>A0A4R1KTY1</accession>
<dbReference type="InterPro" id="IPR022645">
    <property type="entry name" value="SecD/SecF_bac"/>
</dbReference>
<dbReference type="NCBIfam" id="NF009585">
    <property type="entry name" value="PRK13024.1-5"/>
    <property type="match status" value="1"/>
</dbReference>
<dbReference type="NCBIfam" id="TIGR00916">
    <property type="entry name" value="2A0604s01"/>
    <property type="match status" value="2"/>
</dbReference>
<keyword evidence="3 9" id="KW-1003">Cell membrane</keyword>
<dbReference type="Gene3D" id="3.30.70.3220">
    <property type="match status" value="1"/>
</dbReference>
<gene>
    <name evidence="9" type="primary">secD</name>
    <name evidence="10" type="synonym">secF</name>
    <name evidence="15" type="ORF">DFQ05_0156</name>
</gene>
<feature type="domain" description="Protein export membrane protein SecD/SecF C-terminal" evidence="12">
    <location>
        <begin position="483"/>
        <end position="654"/>
    </location>
</feature>
<dbReference type="InterPro" id="IPR055344">
    <property type="entry name" value="SecD_SecF_C_bact"/>
</dbReference>
<dbReference type="SUPFAM" id="SSF82866">
    <property type="entry name" value="Multidrug efflux transporter AcrB transmembrane domain"/>
    <property type="match status" value="2"/>
</dbReference>
<evidence type="ECO:0000256" key="4">
    <source>
        <dbReference type="ARBA" id="ARBA00022692"/>
    </source>
</evidence>
<protein>
    <recommendedName>
        <fullName evidence="9 10">Multifunctional fusion protein</fullName>
    </recommendedName>
    <domain>
        <recommendedName>
            <fullName evidence="9">Protein translocase subunit SecD</fullName>
        </recommendedName>
    </domain>
    <domain>
        <recommendedName>
            <fullName evidence="10">Protein-export membrane protein SecF</fullName>
        </recommendedName>
    </domain>
</protein>
<dbReference type="InterPro" id="IPR048631">
    <property type="entry name" value="SecD_1st"/>
</dbReference>
<dbReference type="Pfam" id="PF02355">
    <property type="entry name" value="SecD_SecF_C"/>
    <property type="match status" value="2"/>
</dbReference>
<proteinExistence type="inferred from homology"/>
<evidence type="ECO:0000259" key="13">
    <source>
        <dbReference type="Pfam" id="PF21760"/>
    </source>
</evidence>
<dbReference type="OrthoDB" id="9805019at2"/>
<feature type="domain" description="Protein export membrane protein SecD/SecF C-terminal" evidence="12">
    <location>
        <begin position="805"/>
        <end position="986"/>
    </location>
</feature>
<feature type="transmembrane region" description="Helical" evidence="9">
    <location>
        <begin position="504"/>
        <end position="523"/>
    </location>
</feature>